<organism evidence="3 4">
    <name type="scientific">Tribolium castaneum</name>
    <name type="common">Red flour beetle</name>
    <dbReference type="NCBI Taxonomy" id="7070"/>
    <lineage>
        <taxon>Eukaryota</taxon>
        <taxon>Metazoa</taxon>
        <taxon>Ecdysozoa</taxon>
        <taxon>Arthropoda</taxon>
        <taxon>Hexapoda</taxon>
        <taxon>Insecta</taxon>
        <taxon>Pterygota</taxon>
        <taxon>Neoptera</taxon>
        <taxon>Endopterygota</taxon>
        <taxon>Coleoptera</taxon>
        <taxon>Polyphaga</taxon>
        <taxon>Cucujiformia</taxon>
        <taxon>Tenebrionidae</taxon>
        <taxon>Tenebrionidae incertae sedis</taxon>
        <taxon>Tribolium</taxon>
    </lineage>
</organism>
<evidence type="ECO:0000256" key="2">
    <source>
        <dbReference type="SAM" id="MobiDB-lite"/>
    </source>
</evidence>
<reference evidence="3 4" key="2">
    <citation type="journal article" date="2010" name="Nucleic Acids Res.">
        <title>BeetleBase in 2010: revisions to provide comprehensive genomic information for Tribolium castaneum.</title>
        <authorList>
            <person name="Kim H.S."/>
            <person name="Murphy T."/>
            <person name="Xia J."/>
            <person name="Caragea D."/>
            <person name="Park Y."/>
            <person name="Beeman R.W."/>
            <person name="Lorenzen M.D."/>
            <person name="Butcher S."/>
            <person name="Manak J.R."/>
            <person name="Brown S.J."/>
        </authorList>
    </citation>
    <scope>GENOME REANNOTATION</scope>
    <source>
        <strain evidence="3 4">Georgia GA2</strain>
    </source>
</reference>
<feature type="compositionally biased region" description="Basic residues" evidence="2">
    <location>
        <begin position="538"/>
        <end position="548"/>
    </location>
</feature>
<feature type="compositionally biased region" description="Basic residues" evidence="2">
    <location>
        <begin position="131"/>
        <end position="145"/>
    </location>
</feature>
<dbReference type="HOGENOM" id="CLU_296714_0_0_1"/>
<proteinExistence type="predicted"/>
<keyword evidence="4" id="KW-1185">Reference proteome</keyword>
<feature type="coiled-coil region" evidence="1">
    <location>
        <begin position="38"/>
        <end position="118"/>
    </location>
</feature>
<name>D6WH05_TRICA</name>
<evidence type="ECO:0000256" key="1">
    <source>
        <dbReference type="SAM" id="Coils"/>
    </source>
</evidence>
<dbReference type="Proteomes" id="UP000007266">
    <property type="component" value="Linkage group 3"/>
</dbReference>
<dbReference type="AlphaFoldDB" id="D6WH05"/>
<reference evidence="3 4" key="1">
    <citation type="journal article" date="2008" name="Nature">
        <title>The genome of the model beetle and pest Tribolium castaneum.</title>
        <authorList>
            <consortium name="Tribolium Genome Sequencing Consortium"/>
            <person name="Richards S."/>
            <person name="Gibbs R.A."/>
            <person name="Weinstock G.M."/>
            <person name="Brown S.J."/>
            <person name="Denell R."/>
            <person name="Beeman R.W."/>
            <person name="Gibbs R."/>
            <person name="Beeman R.W."/>
            <person name="Brown S.J."/>
            <person name="Bucher G."/>
            <person name="Friedrich M."/>
            <person name="Grimmelikhuijzen C.J."/>
            <person name="Klingler M."/>
            <person name="Lorenzen M."/>
            <person name="Richards S."/>
            <person name="Roth S."/>
            <person name="Schroder R."/>
            <person name="Tautz D."/>
            <person name="Zdobnov E.M."/>
            <person name="Muzny D."/>
            <person name="Gibbs R.A."/>
            <person name="Weinstock G.M."/>
            <person name="Attaway T."/>
            <person name="Bell S."/>
            <person name="Buhay C.J."/>
            <person name="Chandrabose M.N."/>
            <person name="Chavez D."/>
            <person name="Clerk-Blankenburg K.P."/>
            <person name="Cree A."/>
            <person name="Dao M."/>
            <person name="Davis C."/>
            <person name="Chacko J."/>
            <person name="Dinh H."/>
            <person name="Dugan-Rocha S."/>
            <person name="Fowler G."/>
            <person name="Garner T.T."/>
            <person name="Garnes J."/>
            <person name="Gnirke A."/>
            <person name="Hawes A."/>
            <person name="Hernandez J."/>
            <person name="Hines S."/>
            <person name="Holder M."/>
            <person name="Hume J."/>
            <person name="Jhangiani S.N."/>
            <person name="Joshi V."/>
            <person name="Khan Z.M."/>
            <person name="Jackson L."/>
            <person name="Kovar C."/>
            <person name="Kowis A."/>
            <person name="Lee S."/>
            <person name="Lewis L.R."/>
            <person name="Margolis J."/>
            <person name="Morgan M."/>
            <person name="Nazareth L.V."/>
            <person name="Nguyen N."/>
            <person name="Okwuonu G."/>
            <person name="Parker D."/>
            <person name="Richards S."/>
            <person name="Ruiz S.J."/>
            <person name="Santibanez J."/>
            <person name="Savard J."/>
            <person name="Scherer S.E."/>
            <person name="Schneider B."/>
            <person name="Sodergren E."/>
            <person name="Tautz D."/>
            <person name="Vattahil S."/>
            <person name="Villasana D."/>
            <person name="White C.S."/>
            <person name="Wright R."/>
            <person name="Park Y."/>
            <person name="Beeman R.W."/>
            <person name="Lord J."/>
            <person name="Oppert B."/>
            <person name="Lorenzen M."/>
            <person name="Brown S."/>
            <person name="Wang L."/>
            <person name="Savard J."/>
            <person name="Tautz D."/>
            <person name="Richards S."/>
            <person name="Weinstock G."/>
            <person name="Gibbs R.A."/>
            <person name="Liu Y."/>
            <person name="Worley K."/>
            <person name="Weinstock G."/>
            <person name="Elsik C.G."/>
            <person name="Reese J.T."/>
            <person name="Elhaik E."/>
            <person name="Landan G."/>
            <person name="Graur D."/>
            <person name="Arensburger P."/>
            <person name="Atkinson P."/>
            <person name="Beeman R.W."/>
            <person name="Beidler J."/>
            <person name="Brown S.J."/>
            <person name="Demuth J.P."/>
            <person name="Drury D.W."/>
            <person name="Du Y.Z."/>
            <person name="Fujiwara H."/>
            <person name="Lorenzen M."/>
            <person name="Maselli V."/>
            <person name="Osanai M."/>
            <person name="Park Y."/>
            <person name="Robertson H.M."/>
            <person name="Tu Z."/>
            <person name="Wang J.J."/>
            <person name="Wang S."/>
            <person name="Richards S."/>
            <person name="Song H."/>
            <person name="Zhang L."/>
            <person name="Sodergren E."/>
            <person name="Werner D."/>
            <person name="Stanke M."/>
            <person name="Morgenstern B."/>
            <person name="Solovyev V."/>
            <person name="Kosarev P."/>
            <person name="Brown G."/>
            <person name="Chen H.C."/>
            <person name="Ermolaeva O."/>
            <person name="Hlavina W."/>
            <person name="Kapustin Y."/>
            <person name="Kiryutin B."/>
            <person name="Kitts P."/>
            <person name="Maglott D."/>
            <person name="Pruitt K."/>
            <person name="Sapojnikov V."/>
            <person name="Souvorov A."/>
            <person name="Mackey A.J."/>
            <person name="Waterhouse R.M."/>
            <person name="Wyder S."/>
            <person name="Zdobnov E.M."/>
            <person name="Zdobnov E.M."/>
            <person name="Wyder S."/>
            <person name="Kriventseva E.V."/>
            <person name="Kadowaki T."/>
            <person name="Bork P."/>
            <person name="Aranda M."/>
            <person name="Bao R."/>
            <person name="Beermann A."/>
            <person name="Berns N."/>
            <person name="Bolognesi R."/>
            <person name="Bonneton F."/>
            <person name="Bopp D."/>
            <person name="Brown S.J."/>
            <person name="Bucher G."/>
            <person name="Butts T."/>
            <person name="Chaumot A."/>
            <person name="Denell R.E."/>
            <person name="Ferrier D.E."/>
            <person name="Friedrich M."/>
            <person name="Gordon C.M."/>
            <person name="Jindra M."/>
            <person name="Klingler M."/>
            <person name="Lan Q."/>
            <person name="Lattorff H.M."/>
            <person name="Laudet V."/>
            <person name="von Levetsow C."/>
            <person name="Liu Z."/>
            <person name="Lutz R."/>
            <person name="Lynch J.A."/>
            <person name="da Fonseca R.N."/>
            <person name="Posnien N."/>
            <person name="Reuter R."/>
            <person name="Roth S."/>
            <person name="Savard J."/>
            <person name="Schinko J.B."/>
            <person name="Schmitt C."/>
            <person name="Schoppmeier M."/>
            <person name="Schroder R."/>
            <person name="Shippy T.D."/>
            <person name="Simonnet F."/>
            <person name="Marques-Souza H."/>
            <person name="Tautz D."/>
            <person name="Tomoyasu Y."/>
            <person name="Trauner J."/>
            <person name="Van der Zee M."/>
            <person name="Vervoort M."/>
            <person name="Wittkopp N."/>
            <person name="Wimmer E.A."/>
            <person name="Yang X."/>
            <person name="Jones A.K."/>
            <person name="Sattelle D.B."/>
            <person name="Ebert P.R."/>
            <person name="Nelson D."/>
            <person name="Scott J.G."/>
            <person name="Beeman R.W."/>
            <person name="Muthukrishnan S."/>
            <person name="Kramer K.J."/>
            <person name="Arakane Y."/>
            <person name="Beeman R.W."/>
            <person name="Zhu Q."/>
            <person name="Hogenkamp D."/>
            <person name="Dixit R."/>
            <person name="Oppert B."/>
            <person name="Jiang H."/>
            <person name="Zou Z."/>
            <person name="Marshall J."/>
            <person name="Elpidina E."/>
            <person name="Vinokurov K."/>
            <person name="Oppert C."/>
            <person name="Zou Z."/>
            <person name="Evans J."/>
            <person name="Lu Z."/>
            <person name="Zhao P."/>
            <person name="Sumathipala N."/>
            <person name="Altincicek B."/>
            <person name="Vilcinskas A."/>
            <person name="Williams M."/>
            <person name="Hultmark D."/>
            <person name="Hetru C."/>
            <person name="Jiang H."/>
            <person name="Grimmelikhuijzen C.J."/>
            <person name="Hauser F."/>
            <person name="Cazzamali G."/>
            <person name="Williamson M."/>
            <person name="Park Y."/>
            <person name="Li B."/>
            <person name="Tanaka Y."/>
            <person name="Predel R."/>
            <person name="Neupert S."/>
            <person name="Schachtner J."/>
            <person name="Verleyen P."/>
            <person name="Raible F."/>
            <person name="Bork P."/>
            <person name="Friedrich M."/>
            <person name="Walden K.K."/>
            <person name="Robertson H.M."/>
            <person name="Angeli S."/>
            <person name="Foret S."/>
            <person name="Bucher G."/>
            <person name="Schuetz S."/>
            <person name="Maleszka R."/>
            <person name="Wimmer E.A."/>
            <person name="Beeman R.W."/>
            <person name="Lorenzen M."/>
            <person name="Tomoyasu Y."/>
            <person name="Miller S.C."/>
            <person name="Grossmann D."/>
            <person name="Bucher G."/>
        </authorList>
    </citation>
    <scope>NUCLEOTIDE SEQUENCE [LARGE SCALE GENOMIC DNA]</scope>
    <source>
        <strain evidence="3 4">Georgia GA2</strain>
    </source>
</reference>
<dbReference type="OrthoDB" id="6368736at2759"/>
<dbReference type="InParanoid" id="D6WH05"/>
<dbReference type="KEGG" id="tca:103312306"/>
<feature type="region of interest" description="Disordered" evidence="2">
    <location>
        <begin position="521"/>
        <end position="567"/>
    </location>
</feature>
<feature type="region of interest" description="Disordered" evidence="2">
    <location>
        <begin position="123"/>
        <end position="147"/>
    </location>
</feature>
<evidence type="ECO:0000313" key="4">
    <source>
        <dbReference type="Proteomes" id="UP000007266"/>
    </source>
</evidence>
<keyword evidence="1" id="KW-0175">Coiled coil</keyword>
<evidence type="ECO:0000313" key="3">
    <source>
        <dbReference type="EMBL" id="EFA00614.2"/>
    </source>
</evidence>
<dbReference type="EMBL" id="KQ971321">
    <property type="protein sequence ID" value="EFA00614.2"/>
    <property type="molecule type" value="Genomic_DNA"/>
</dbReference>
<dbReference type="STRING" id="7070.D6WH05"/>
<feature type="coiled-coil region" evidence="1">
    <location>
        <begin position="167"/>
        <end position="253"/>
    </location>
</feature>
<sequence length="1026" mass="118182">MDKTVNFSVFKEKIIKTNELLGVLLEKNKTLDKTQQWTQQLKLKLQLSQNEIAKLKLRNETLSSSLKTTETNYSALEEEHNKLRQQFSKLESESSKTINTLQLNYQFANQELNECKIKLASLSPNDDANKKSGRKKNVSPVKKKTKEKECATQTDAVSYQVDWQSQKEKLNNETVDLKLEIYELKKKLHDLQAAQEDLTLFHEIEDKLKNKEQELTEAKIKFDDSIKIKDAEISHLLQKIKDMESEIERLKEENCSNQVEISLLQQNSVDKVDKEVQVAAQEWSEVLSCKKGSEKSKTPTDEEVCEIMQQMTVPSRVSPLSNLEEITENLPSERLNESQDRSSPCNPSLLTVVNKRRHMLKRKRLIAKQKAKVDLLSALIALKKANINFVISNDSLIRSSTHSPPLAAIKPHPVRAKVKPLKKNNFKTVTNELKCPLMCCTDTYMVLKHNDEEEAPLLGFVGVKNENPLHDKWDFDDLLPLQSQKLINCEDQNTSEPVQVETVENKEAEENNIIKTIPRNTQVRRSKRSRSSIMSAIKKQKSSTNKRLRMSEDILPDDTTSEHNENTDLEVLSSAKQVSKSLETKFVNQRSATNKRLRLSKYANLPDEDTRSESNEVLPSGTQEAVFKKPIAEAKTPKTKFKRPVCSTRRSPRKITQIENQNEHIEEKAEENVILESPKSPVQTDSCPSDNPVLIPLEKAPESGEKLPTSKIEALFKKLIVYGAEEEASNEVVREFSGQEPDYIAEAVLERVAVDYHDAPDTKYNPAPLMTDVQRTMLGFMSKLERTGVVGVFDNFLTLAEQRLLTCDNLQEFAPITRLYLAICKLHKNLYRMRRLCCDVFYFCGDFAVPFLFTVLTSWTEVLPHETNSSEMPLARVLVQIIYTKDCNKPGYNLLPLRDLLIKFYGYPTERWDVDEFFKELFYAYLRNPVRSSDFALLLYCKNRPEKWVYEKIEEHMKPIVEQIPKENFKAAVIILIGNLYNRFSSKSEVNYLPKIREWFRSLLTETTPDVVRRSVYLCLNRLKKK</sequence>
<protein>
    <submittedName>
        <fullName evidence="3">Uncharacterized protein</fullName>
    </submittedName>
</protein>
<gene>
    <name evidence="3" type="primary">AUGUSTUS-3.0.2_03489</name>
    <name evidence="3" type="ORF">TcasGA2_TC003489</name>
</gene>
<accession>D6WH05</accession>